<evidence type="ECO:0000313" key="2">
    <source>
        <dbReference type="EMBL" id="KAF2029053.1"/>
    </source>
</evidence>
<dbReference type="AlphaFoldDB" id="A0A9P4H6H4"/>
<dbReference type="EMBL" id="ML978205">
    <property type="protein sequence ID" value="KAF2029053.1"/>
    <property type="molecule type" value="Genomic_DNA"/>
</dbReference>
<keyword evidence="1" id="KW-1133">Transmembrane helix</keyword>
<protein>
    <submittedName>
        <fullName evidence="2">Uncharacterized protein</fullName>
    </submittedName>
</protein>
<organism evidence="2 3">
    <name type="scientific">Setomelanomma holmii</name>
    <dbReference type="NCBI Taxonomy" id="210430"/>
    <lineage>
        <taxon>Eukaryota</taxon>
        <taxon>Fungi</taxon>
        <taxon>Dikarya</taxon>
        <taxon>Ascomycota</taxon>
        <taxon>Pezizomycotina</taxon>
        <taxon>Dothideomycetes</taxon>
        <taxon>Pleosporomycetidae</taxon>
        <taxon>Pleosporales</taxon>
        <taxon>Pleosporineae</taxon>
        <taxon>Phaeosphaeriaceae</taxon>
        <taxon>Setomelanomma</taxon>
    </lineage>
</organism>
<keyword evidence="1" id="KW-0812">Transmembrane</keyword>
<keyword evidence="3" id="KW-1185">Reference proteome</keyword>
<sequence>MFKATRVLAMQPTRMMMMRPTQQMFMRASPQLFMRQTLQLRSPTPKEEHGAHTVSQRIRQLKNIPTEIWPLSGLIIRSVAVVMAFVSLIRKLFVDKTLRLNRQGKHE</sequence>
<reference evidence="2" key="1">
    <citation type="journal article" date="2020" name="Stud. Mycol.">
        <title>101 Dothideomycetes genomes: a test case for predicting lifestyles and emergence of pathogens.</title>
        <authorList>
            <person name="Haridas S."/>
            <person name="Albert R."/>
            <person name="Binder M."/>
            <person name="Bloem J."/>
            <person name="Labutti K."/>
            <person name="Salamov A."/>
            <person name="Andreopoulos B."/>
            <person name="Baker S."/>
            <person name="Barry K."/>
            <person name="Bills G."/>
            <person name="Bluhm B."/>
            <person name="Cannon C."/>
            <person name="Castanera R."/>
            <person name="Culley D."/>
            <person name="Daum C."/>
            <person name="Ezra D."/>
            <person name="Gonzalez J."/>
            <person name="Henrissat B."/>
            <person name="Kuo A."/>
            <person name="Liang C."/>
            <person name="Lipzen A."/>
            <person name="Lutzoni F."/>
            <person name="Magnuson J."/>
            <person name="Mondo S."/>
            <person name="Nolan M."/>
            <person name="Ohm R."/>
            <person name="Pangilinan J."/>
            <person name="Park H.-J."/>
            <person name="Ramirez L."/>
            <person name="Alfaro M."/>
            <person name="Sun H."/>
            <person name="Tritt A."/>
            <person name="Yoshinaga Y."/>
            <person name="Zwiers L.-H."/>
            <person name="Turgeon B."/>
            <person name="Goodwin S."/>
            <person name="Spatafora J."/>
            <person name="Crous P."/>
            <person name="Grigoriev I."/>
        </authorList>
    </citation>
    <scope>NUCLEOTIDE SEQUENCE</scope>
    <source>
        <strain evidence="2">CBS 110217</strain>
    </source>
</reference>
<evidence type="ECO:0000313" key="3">
    <source>
        <dbReference type="Proteomes" id="UP000799777"/>
    </source>
</evidence>
<name>A0A9P4H6H4_9PLEO</name>
<proteinExistence type="predicted"/>
<dbReference type="OrthoDB" id="202195at2759"/>
<gene>
    <name evidence="2" type="ORF">EK21DRAFT_68407</name>
</gene>
<accession>A0A9P4H6H4</accession>
<dbReference type="Proteomes" id="UP000799777">
    <property type="component" value="Unassembled WGS sequence"/>
</dbReference>
<comment type="caution">
    <text evidence="2">The sequence shown here is derived from an EMBL/GenBank/DDBJ whole genome shotgun (WGS) entry which is preliminary data.</text>
</comment>
<keyword evidence="1" id="KW-0472">Membrane</keyword>
<feature type="transmembrane region" description="Helical" evidence="1">
    <location>
        <begin position="68"/>
        <end position="89"/>
    </location>
</feature>
<evidence type="ECO:0000256" key="1">
    <source>
        <dbReference type="SAM" id="Phobius"/>
    </source>
</evidence>